<gene>
    <name evidence="1" type="ORF">DCO61_02915</name>
    <name evidence="2" type="ORF">LS64_007200</name>
</gene>
<reference evidence="2 3" key="2">
    <citation type="journal article" date="2016" name="Infect. Immun.">
        <title>Helicobacter saguini, a Novel Helicobacter Isolated from Cotton-Top Tamarins with Ulcerative Colitis, Has Proinflammatory Properties and Induces Typhlocolitis and Dysplasia in Gnotobiotic IL-10-/- Mice.</title>
        <authorList>
            <person name="Shen Z."/>
            <person name="Mannion A."/>
            <person name="Whary M.T."/>
            <person name="Muthupalani S."/>
            <person name="Sheh A."/>
            <person name="Feng Y."/>
            <person name="Gong G."/>
            <person name="Vandamme P."/>
            <person name="Holcombe H.R."/>
            <person name="Paster B.J."/>
            <person name="Fox J.G."/>
        </authorList>
    </citation>
    <scope>NUCLEOTIDE SEQUENCE [LARGE SCALE GENOMIC DNA]</scope>
    <source>
        <strain evidence="2 3">MIT 97-6194</strain>
    </source>
</reference>
<dbReference type="EMBL" id="JRMP02000010">
    <property type="protein sequence ID" value="TLD94094.1"/>
    <property type="molecule type" value="Genomic_DNA"/>
</dbReference>
<organism evidence="2 3">
    <name type="scientific">Helicobacter saguini</name>
    <dbReference type="NCBI Taxonomy" id="1548018"/>
    <lineage>
        <taxon>Bacteria</taxon>
        <taxon>Pseudomonadati</taxon>
        <taxon>Campylobacterota</taxon>
        <taxon>Epsilonproteobacteria</taxon>
        <taxon>Campylobacterales</taxon>
        <taxon>Helicobacteraceae</taxon>
        <taxon>Helicobacter</taxon>
    </lineage>
</organism>
<reference evidence="2" key="3">
    <citation type="submission" date="2018-04" db="EMBL/GenBank/DDBJ databases">
        <authorList>
            <person name="Sheh A."/>
            <person name="Shen Z."/>
            <person name="Mannion A.J."/>
            <person name="Fox J.G."/>
        </authorList>
    </citation>
    <scope>NUCLEOTIDE SEQUENCE</scope>
    <source>
        <strain evidence="2">MIT 97-6194</strain>
    </source>
</reference>
<evidence type="ECO:0000313" key="3">
    <source>
        <dbReference type="Proteomes" id="UP000029714"/>
    </source>
</evidence>
<name>A0A347VS27_9HELI</name>
<dbReference type="AlphaFoldDB" id="A0A347VS27"/>
<proteinExistence type="predicted"/>
<accession>A0A347VS27</accession>
<protein>
    <submittedName>
        <fullName evidence="2">Uncharacterized protein</fullName>
    </submittedName>
</protein>
<reference evidence="2 3" key="1">
    <citation type="journal article" date="2014" name="Genome Announc.">
        <title>Draft genome sequences of eight enterohepatic helicobacter species isolated from both laboratory and wild rodents.</title>
        <authorList>
            <person name="Sheh A."/>
            <person name="Shen Z."/>
            <person name="Fox J.G."/>
        </authorList>
    </citation>
    <scope>NUCLEOTIDE SEQUENCE [LARGE SCALE GENOMIC DNA]</scope>
    <source>
        <strain evidence="2 3">MIT 97-6194</strain>
    </source>
</reference>
<reference evidence="1 4" key="4">
    <citation type="submission" date="2019-12" db="EMBL/GenBank/DDBJ databases">
        <title>Multi-Generational Helicobacter saguini Isolates.</title>
        <authorList>
            <person name="Mannion A."/>
            <person name="Shen Z."/>
            <person name="Fox J.G."/>
        </authorList>
    </citation>
    <scope>NUCLEOTIDE SEQUENCE [LARGE SCALE GENOMIC DNA]</scope>
    <source>
        <strain evidence="1">16-048</strain>
        <strain evidence="4">16-048 (F4)</strain>
    </source>
</reference>
<keyword evidence="3" id="KW-1185">Reference proteome</keyword>
<dbReference type="Proteomes" id="UP000029714">
    <property type="component" value="Unassembled WGS sequence"/>
</dbReference>
<sequence length="160" mass="17834">MPANPLKTIIDGIAEIFGNYKLSKQEAQNYIDKGKSLLEQTKKTLQGYKDNAKISLDSLEKLKEKVELGTLRQYTGLKNRIVESNDKNPPVILSGAAGFAAFSNPFGDMSDKDKEKLLETLDKLAKVTISIAGNVVKNIMETTQNESKELMNKIEKRWGN</sequence>
<comment type="caution">
    <text evidence="2">The sequence shown here is derived from an EMBL/GenBank/DDBJ whole genome shotgun (WGS) entry which is preliminary data.</text>
</comment>
<evidence type="ECO:0000313" key="2">
    <source>
        <dbReference type="EMBL" id="TLD94094.1"/>
    </source>
</evidence>
<dbReference type="Proteomes" id="UP000477070">
    <property type="component" value="Unassembled WGS sequence"/>
</dbReference>
<evidence type="ECO:0000313" key="1">
    <source>
        <dbReference type="EMBL" id="MWV69001.1"/>
    </source>
</evidence>
<dbReference type="EMBL" id="QBIU01000001">
    <property type="protein sequence ID" value="MWV69001.1"/>
    <property type="molecule type" value="Genomic_DNA"/>
</dbReference>
<dbReference type="RefSeq" id="WP_034573003.1">
    <property type="nucleotide sequence ID" value="NZ_JRMP02000010.1"/>
</dbReference>
<evidence type="ECO:0000313" key="4">
    <source>
        <dbReference type="Proteomes" id="UP000477070"/>
    </source>
</evidence>